<keyword evidence="8" id="KW-1185">Reference proteome</keyword>
<keyword evidence="4" id="KW-0418">Kinase</keyword>
<keyword evidence="3" id="KW-0547">Nucleotide-binding</keyword>
<keyword evidence="5" id="KW-0067">ATP-binding</keyword>
<comment type="caution">
    <text evidence="7">The sequence shown here is derived from an EMBL/GenBank/DDBJ whole genome shotgun (WGS) entry which is preliminary data.</text>
</comment>
<organism evidence="7 8">
    <name type="scientific">Dipteronia sinensis</name>
    <dbReference type="NCBI Taxonomy" id="43782"/>
    <lineage>
        <taxon>Eukaryota</taxon>
        <taxon>Viridiplantae</taxon>
        <taxon>Streptophyta</taxon>
        <taxon>Embryophyta</taxon>
        <taxon>Tracheophyta</taxon>
        <taxon>Spermatophyta</taxon>
        <taxon>Magnoliopsida</taxon>
        <taxon>eudicotyledons</taxon>
        <taxon>Gunneridae</taxon>
        <taxon>Pentapetalae</taxon>
        <taxon>rosids</taxon>
        <taxon>malvids</taxon>
        <taxon>Sapindales</taxon>
        <taxon>Sapindaceae</taxon>
        <taxon>Hippocastanoideae</taxon>
        <taxon>Acereae</taxon>
        <taxon>Dipteronia</taxon>
    </lineage>
</organism>
<dbReference type="PROSITE" id="PS00108">
    <property type="entry name" value="PROTEIN_KINASE_ST"/>
    <property type="match status" value="1"/>
</dbReference>
<evidence type="ECO:0000256" key="1">
    <source>
        <dbReference type="ARBA" id="ARBA00022527"/>
    </source>
</evidence>
<accession>A0AAE0A0K4</accession>
<evidence type="ECO:0000313" key="7">
    <source>
        <dbReference type="EMBL" id="KAK3198239.1"/>
    </source>
</evidence>
<reference evidence="7" key="1">
    <citation type="journal article" date="2023" name="Plant J.">
        <title>Genome sequences and population genomics provide insights into the demographic history, inbreeding, and mutation load of two 'living fossil' tree species of Dipteronia.</title>
        <authorList>
            <person name="Feng Y."/>
            <person name="Comes H.P."/>
            <person name="Chen J."/>
            <person name="Zhu S."/>
            <person name="Lu R."/>
            <person name="Zhang X."/>
            <person name="Li P."/>
            <person name="Qiu J."/>
            <person name="Olsen K.M."/>
            <person name="Qiu Y."/>
        </authorList>
    </citation>
    <scope>NUCLEOTIDE SEQUENCE</scope>
    <source>
        <strain evidence="7">NBL</strain>
    </source>
</reference>
<gene>
    <name evidence="7" type="ORF">Dsin_021654</name>
</gene>
<evidence type="ECO:0000256" key="4">
    <source>
        <dbReference type="ARBA" id="ARBA00022777"/>
    </source>
</evidence>
<protein>
    <recommendedName>
        <fullName evidence="6">Protein kinase domain-containing protein</fullName>
    </recommendedName>
</protein>
<proteinExistence type="predicted"/>
<dbReference type="InterPro" id="IPR000719">
    <property type="entry name" value="Prot_kinase_dom"/>
</dbReference>
<dbReference type="SUPFAM" id="SSF56112">
    <property type="entry name" value="Protein kinase-like (PK-like)"/>
    <property type="match status" value="1"/>
</dbReference>
<dbReference type="InterPro" id="IPR008271">
    <property type="entry name" value="Ser/Thr_kinase_AS"/>
</dbReference>
<dbReference type="EMBL" id="JANJYJ010000007">
    <property type="protein sequence ID" value="KAK3198239.1"/>
    <property type="molecule type" value="Genomic_DNA"/>
</dbReference>
<dbReference type="Gene3D" id="1.10.510.10">
    <property type="entry name" value="Transferase(Phosphotransferase) domain 1"/>
    <property type="match status" value="1"/>
</dbReference>
<dbReference type="PANTHER" id="PTHR43895">
    <property type="entry name" value="CALCIUM/CALMODULIN-DEPENDENT PROTEIN KINASE KINASE-RELATED"/>
    <property type="match status" value="1"/>
</dbReference>
<dbReference type="Pfam" id="PF00069">
    <property type="entry name" value="Pkinase"/>
    <property type="match status" value="1"/>
</dbReference>
<dbReference type="GO" id="GO:0007165">
    <property type="term" value="P:signal transduction"/>
    <property type="evidence" value="ECO:0007669"/>
    <property type="project" value="TreeGrafter"/>
</dbReference>
<dbReference type="InterPro" id="IPR011009">
    <property type="entry name" value="Kinase-like_dom_sf"/>
</dbReference>
<name>A0AAE0A0K4_9ROSI</name>
<dbReference type="PROSITE" id="PS50011">
    <property type="entry name" value="PROTEIN_KINASE_DOM"/>
    <property type="match status" value="1"/>
</dbReference>
<sequence>MRLVWLRQDGTRDSNDQSVLLVLHHRDLKPENLLLDEYGNLKVTDFGHSAFSEHLKQDELLHTTFVRDADVRGAGGHRKEGIRLSESRSVVLWCDLVGVGKE</sequence>
<feature type="domain" description="Protein kinase" evidence="6">
    <location>
        <begin position="1"/>
        <end position="102"/>
    </location>
</feature>
<dbReference type="AlphaFoldDB" id="A0AAE0A0K4"/>
<evidence type="ECO:0000259" key="6">
    <source>
        <dbReference type="PROSITE" id="PS50011"/>
    </source>
</evidence>
<dbReference type="Proteomes" id="UP001281410">
    <property type="component" value="Unassembled WGS sequence"/>
</dbReference>
<evidence type="ECO:0000256" key="2">
    <source>
        <dbReference type="ARBA" id="ARBA00022679"/>
    </source>
</evidence>
<dbReference type="GO" id="GO:0005524">
    <property type="term" value="F:ATP binding"/>
    <property type="evidence" value="ECO:0007669"/>
    <property type="project" value="UniProtKB-KW"/>
</dbReference>
<dbReference type="GO" id="GO:0004674">
    <property type="term" value="F:protein serine/threonine kinase activity"/>
    <property type="evidence" value="ECO:0007669"/>
    <property type="project" value="UniProtKB-KW"/>
</dbReference>
<evidence type="ECO:0000313" key="8">
    <source>
        <dbReference type="Proteomes" id="UP001281410"/>
    </source>
</evidence>
<evidence type="ECO:0000256" key="3">
    <source>
        <dbReference type="ARBA" id="ARBA00022741"/>
    </source>
</evidence>
<keyword evidence="2" id="KW-0808">Transferase</keyword>
<keyword evidence="1" id="KW-0723">Serine/threonine-protein kinase</keyword>
<evidence type="ECO:0000256" key="5">
    <source>
        <dbReference type="ARBA" id="ARBA00022840"/>
    </source>
</evidence>
<dbReference type="PANTHER" id="PTHR43895:SF123">
    <property type="entry name" value="NON-SPECIFIC SERINE_THREONINE PROTEIN KINASE"/>
    <property type="match status" value="1"/>
</dbReference>